<gene>
    <name evidence="3" type="ORF">DPM19_33265</name>
</gene>
<protein>
    <submittedName>
        <fullName evidence="3">SseB family protein</fullName>
    </submittedName>
</protein>
<dbReference type="AlphaFoldDB" id="A0A365GVK4"/>
<name>A0A365GVK4_9ACTN</name>
<reference evidence="3 4" key="1">
    <citation type="submission" date="2018-06" db="EMBL/GenBank/DDBJ databases">
        <title>Actinomadura craniellae sp. nov. isolated from marine sponge Craniella sp.</title>
        <authorList>
            <person name="Li L."/>
            <person name="Xu Q.H."/>
            <person name="Lin H.W."/>
            <person name="Lu Y.H."/>
        </authorList>
    </citation>
    <scope>NUCLEOTIDE SEQUENCE [LARGE SCALE GENOMIC DNA]</scope>
    <source>
        <strain evidence="3 4">LHW63021</strain>
    </source>
</reference>
<dbReference type="OrthoDB" id="3295680at2"/>
<dbReference type="Pfam" id="PF22552">
    <property type="entry name" value="TY-Chap3"/>
    <property type="match status" value="1"/>
</dbReference>
<evidence type="ECO:0000313" key="3">
    <source>
        <dbReference type="EMBL" id="RAY10836.1"/>
    </source>
</evidence>
<dbReference type="Proteomes" id="UP000251891">
    <property type="component" value="Unassembled WGS sequence"/>
</dbReference>
<feature type="region of interest" description="Disordered" evidence="1">
    <location>
        <begin position="148"/>
        <end position="222"/>
    </location>
</feature>
<keyword evidence="4" id="KW-1185">Reference proteome</keyword>
<feature type="compositionally biased region" description="Pro residues" evidence="1">
    <location>
        <begin position="204"/>
        <end position="220"/>
    </location>
</feature>
<evidence type="ECO:0000313" key="4">
    <source>
        <dbReference type="Proteomes" id="UP000251891"/>
    </source>
</evidence>
<evidence type="ECO:0000256" key="1">
    <source>
        <dbReference type="SAM" id="MobiDB-lite"/>
    </source>
</evidence>
<accession>A0A365GVK4</accession>
<feature type="compositionally biased region" description="Basic and acidic residues" evidence="1">
    <location>
        <begin position="170"/>
        <end position="179"/>
    </location>
</feature>
<evidence type="ECO:0000259" key="2">
    <source>
        <dbReference type="Pfam" id="PF22552"/>
    </source>
</evidence>
<feature type="domain" description="TY-Chap N-terminal" evidence="2">
    <location>
        <begin position="1"/>
        <end position="120"/>
    </location>
</feature>
<organism evidence="3 4">
    <name type="scientific">Actinomadura craniellae</name>
    <dbReference type="NCBI Taxonomy" id="2231787"/>
    <lineage>
        <taxon>Bacteria</taxon>
        <taxon>Bacillati</taxon>
        <taxon>Actinomycetota</taxon>
        <taxon>Actinomycetes</taxon>
        <taxon>Streptosporangiales</taxon>
        <taxon>Thermomonosporaceae</taxon>
        <taxon>Actinomadura</taxon>
    </lineage>
</organism>
<dbReference type="InterPro" id="IPR054344">
    <property type="entry name" value="TY-Chap_N"/>
</dbReference>
<feature type="region of interest" description="Disordered" evidence="1">
    <location>
        <begin position="389"/>
        <end position="418"/>
    </location>
</feature>
<proteinExistence type="predicted"/>
<comment type="caution">
    <text evidence="3">The sequence shown here is derived from an EMBL/GenBank/DDBJ whole genome shotgun (WGS) entry which is preliminary data.</text>
</comment>
<sequence length="418" mass="44776">MEWSEFAVRLGRELAGLEHDTILIVRERDEDRHYVQAVREPERLYAEAVSNHFLSDPLLLKPADEEVMAEAGWRPPGDPSPRNWWTDLPPFATAADHARLADMMVTALRDVQGVRRPADLLHEALRRHGNGLIELTDLGIPVADPSRVTERRAAPTPPGPEPHQPNGTRLSRDRADAPEPHQPNGTPLSREPSAVPEPYLAAPTGPPPGSPVPAPVPPAPAEDGLEARLADAKRRGDHTTYFDLLAGAELALPPGGDRALPTTVIGGGTYVVVFTSPLSLVRALGAQAAPPRRTSIGELAAAWPDPSWSLAVNPGLPSEVHLDSVTVARLDAQLRTAAQAATVDAVVTTPEPVPPPEPSRPAVPPLQVPPGTRLWRYGQELPVAVYDPVTGTWTPVQPDGRRASPGGPPDPSSDRQAD</sequence>
<dbReference type="EMBL" id="QLYX01000024">
    <property type="protein sequence ID" value="RAY10836.1"/>
    <property type="molecule type" value="Genomic_DNA"/>
</dbReference>